<gene>
    <name evidence="1" type="ORF">CD943_06000</name>
</gene>
<dbReference type="AlphaFoldDB" id="A0A246KBK7"/>
<sequence>MVGCCEEERGTTMLLAAVMLGLQLQALSPETQEIIAPVSMAIEEVRARHAVLGTALDDRARLERMGELDQAGRQVITRLDFSRIPDTERMAAVRAAGAVIEAVDQENQQALLAMTPPEGWFLKSRYGDKASAAAFHIIQHSDEGLWRRFLPVLEPLVATGEIDGQSYAMMFDRLATSEGRPQRYGTQFRCDNGKWRPYPIESVEDLEARREEMAFPVPFADYRAHFESQPQCPQTLSPPPPGMVVDD</sequence>
<dbReference type="EMBL" id="CP021995">
    <property type="protein sequence ID" value="ASD26484.1"/>
    <property type="molecule type" value="Genomic_DNA"/>
</dbReference>
<name>A0A246KBK7_BREDI</name>
<protein>
    <submittedName>
        <fullName evidence="1">Uncharacterized protein</fullName>
    </submittedName>
</protein>
<reference evidence="1 2" key="1">
    <citation type="submission" date="2017-06" db="EMBL/GenBank/DDBJ databases">
        <title>Biodegradation of gentamicin by bacterial consortia AMQD4 in synthetic medium and raw gentamicin sewage.</title>
        <authorList>
            <person name="Chang H."/>
            <person name="Feng Y."/>
            <person name="Li Z."/>
            <person name="Xue J."/>
            <person name="Cheng D."/>
        </authorList>
    </citation>
    <scope>NUCLEOTIDE SEQUENCE [LARGE SCALE GENOMIC DNA]</scope>
    <source>
        <strain evidence="1 2">BZC3</strain>
    </source>
</reference>
<evidence type="ECO:0000313" key="2">
    <source>
        <dbReference type="Proteomes" id="UP000197024"/>
    </source>
</evidence>
<dbReference type="STRING" id="293.GCA_000988015_02121"/>
<dbReference type="InterPro" id="IPR046732">
    <property type="entry name" value="DUF6624"/>
</dbReference>
<dbReference type="Proteomes" id="UP000197024">
    <property type="component" value="Chromosome"/>
</dbReference>
<accession>A0A246KBK7</accession>
<proteinExistence type="predicted"/>
<dbReference type="Pfam" id="PF20329">
    <property type="entry name" value="DUF6624"/>
    <property type="match status" value="1"/>
</dbReference>
<organism evidence="1 2">
    <name type="scientific">Brevundimonas diminuta</name>
    <name type="common">Pseudomonas diminuta</name>
    <dbReference type="NCBI Taxonomy" id="293"/>
    <lineage>
        <taxon>Bacteria</taxon>
        <taxon>Pseudomonadati</taxon>
        <taxon>Pseudomonadota</taxon>
        <taxon>Alphaproteobacteria</taxon>
        <taxon>Caulobacterales</taxon>
        <taxon>Caulobacteraceae</taxon>
        <taxon>Brevundimonas</taxon>
    </lineage>
</organism>
<reference evidence="1 2" key="2">
    <citation type="submission" date="2017-06" db="EMBL/GenBank/DDBJ databases">
        <authorList>
            <person name="Kim H.J."/>
            <person name="Triplett B.A."/>
        </authorList>
    </citation>
    <scope>NUCLEOTIDE SEQUENCE [LARGE SCALE GENOMIC DNA]</scope>
    <source>
        <strain evidence="1 2">BZC3</strain>
    </source>
</reference>
<evidence type="ECO:0000313" key="1">
    <source>
        <dbReference type="EMBL" id="ASD26484.1"/>
    </source>
</evidence>